<proteinExistence type="predicted"/>
<dbReference type="PANTHER" id="PTHR10773:SF19">
    <property type="match status" value="1"/>
</dbReference>
<gene>
    <name evidence="2" type="ORF">RRG08_049764</name>
</gene>
<feature type="region of interest" description="Disordered" evidence="1">
    <location>
        <begin position="89"/>
        <end position="114"/>
    </location>
</feature>
<name>A0AAE1D530_9GAST</name>
<evidence type="ECO:0000313" key="2">
    <source>
        <dbReference type="EMBL" id="KAK3757095.1"/>
    </source>
</evidence>
<organism evidence="2 3">
    <name type="scientific">Elysia crispata</name>
    <name type="common">lettuce slug</name>
    <dbReference type="NCBI Taxonomy" id="231223"/>
    <lineage>
        <taxon>Eukaryota</taxon>
        <taxon>Metazoa</taxon>
        <taxon>Spiralia</taxon>
        <taxon>Lophotrochozoa</taxon>
        <taxon>Mollusca</taxon>
        <taxon>Gastropoda</taxon>
        <taxon>Heterobranchia</taxon>
        <taxon>Euthyneura</taxon>
        <taxon>Panpulmonata</taxon>
        <taxon>Sacoglossa</taxon>
        <taxon>Placobranchoidea</taxon>
        <taxon>Plakobranchidae</taxon>
        <taxon>Elysia</taxon>
    </lineage>
</organism>
<protein>
    <submittedName>
        <fullName evidence="2">Uncharacterized protein</fullName>
    </submittedName>
</protein>
<accession>A0AAE1D530</accession>
<dbReference type="AlphaFoldDB" id="A0AAE1D530"/>
<reference evidence="2" key="1">
    <citation type="journal article" date="2023" name="G3 (Bethesda)">
        <title>A reference genome for the long-term kleptoplast-retaining sea slug Elysia crispata morphotype clarki.</title>
        <authorList>
            <person name="Eastman K.E."/>
            <person name="Pendleton A.L."/>
            <person name="Shaikh M.A."/>
            <person name="Suttiyut T."/>
            <person name="Ogas R."/>
            <person name="Tomko P."/>
            <person name="Gavelis G."/>
            <person name="Widhalm J.R."/>
            <person name="Wisecaver J.H."/>
        </authorList>
    </citation>
    <scope>NUCLEOTIDE SEQUENCE</scope>
    <source>
        <strain evidence="2">ECLA1</strain>
    </source>
</reference>
<evidence type="ECO:0000256" key="1">
    <source>
        <dbReference type="SAM" id="MobiDB-lite"/>
    </source>
</evidence>
<dbReference type="EMBL" id="JAWDGP010005409">
    <property type="protein sequence ID" value="KAK3757095.1"/>
    <property type="molecule type" value="Genomic_DNA"/>
</dbReference>
<evidence type="ECO:0000313" key="3">
    <source>
        <dbReference type="Proteomes" id="UP001283361"/>
    </source>
</evidence>
<keyword evidence="3" id="KW-1185">Reference proteome</keyword>
<dbReference type="Proteomes" id="UP001283361">
    <property type="component" value="Unassembled WGS sequence"/>
</dbReference>
<dbReference type="PANTHER" id="PTHR10773">
    <property type="entry name" value="DNA-DIRECTED RNA POLYMERASES I, II, AND III SUBUNIT RPABC2"/>
    <property type="match status" value="1"/>
</dbReference>
<sequence length="260" mass="30262">MADHDAVPVVTDKPKKRKINGSKQDQAKKQKLSSHITGPDCKCKRLKCFETVKVENRASLIDSFNALPTKNAQDSYLATLITVTETSRRRPRLEEPKCLPPVDGRGKHASRPHKMSNELRQRIRDHISSFRGRQSHYSQEKTRRLYLPEELNISKMFDLYKERYPHDKLVYESYRLTFNNEFDIGFGYPRTDTCSACDQFLVKIANATKILTADPANEALQQDLKQLKFQRDLHQRKADTFYRRKRDAKRRAKTTPHLAA</sequence>
<comment type="caution">
    <text evidence="2">The sequence shown here is derived from an EMBL/GenBank/DDBJ whole genome shotgun (WGS) entry which is preliminary data.</text>
</comment>
<feature type="region of interest" description="Disordered" evidence="1">
    <location>
        <begin position="1"/>
        <end position="36"/>
    </location>
</feature>